<dbReference type="AlphaFoldDB" id="A0A2R6AWR0"/>
<comment type="caution">
    <text evidence="2">The sequence shown here is derived from an EMBL/GenBank/DDBJ whole genome shotgun (WGS) entry which is preliminary data.</text>
</comment>
<name>A0A2R6AWR0_9ARCH</name>
<keyword evidence="1" id="KW-0812">Transmembrane</keyword>
<accession>A0A2R6AWR0</accession>
<feature type="transmembrane region" description="Helical" evidence="1">
    <location>
        <begin position="6"/>
        <end position="27"/>
    </location>
</feature>
<dbReference type="EMBL" id="NEXE01000049">
    <property type="protein sequence ID" value="PSN90743.1"/>
    <property type="molecule type" value="Genomic_DNA"/>
</dbReference>
<gene>
    <name evidence="2" type="ORF">B9Q03_06170</name>
</gene>
<evidence type="ECO:0000313" key="2">
    <source>
        <dbReference type="EMBL" id="PSN90743.1"/>
    </source>
</evidence>
<protein>
    <submittedName>
        <fullName evidence="2">Uncharacterized protein</fullName>
    </submittedName>
</protein>
<evidence type="ECO:0000256" key="1">
    <source>
        <dbReference type="SAM" id="Phobius"/>
    </source>
</evidence>
<keyword evidence="1" id="KW-0472">Membrane</keyword>
<evidence type="ECO:0000313" key="3">
    <source>
        <dbReference type="Proteomes" id="UP000240322"/>
    </source>
</evidence>
<keyword evidence="1" id="KW-1133">Transmembrane helix</keyword>
<dbReference type="Proteomes" id="UP000240322">
    <property type="component" value="Unassembled WGS sequence"/>
</dbReference>
<organism evidence="2 3">
    <name type="scientific">Candidatus Marsarchaeota G2 archaeon OSP_D</name>
    <dbReference type="NCBI Taxonomy" id="1978157"/>
    <lineage>
        <taxon>Archaea</taxon>
        <taxon>Candidatus Marsarchaeota</taxon>
        <taxon>Candidatus Marsarchaeota group 2</taxon>
    </lineage>
</organism>
<proteinExistence type="predicted"/>
<sequence>MDDGVFLVGVIIFMVGFALLGGFLGYYSPNKNSPTLVVRVFQFTSEGGPFPAGRNTSFVLGGYTFWVYNTGTHHCGVYQNGSTWCNTGGYIEFTVTIQGSSERVRFNYMGSPPWCAKCLGSLNTSLYEGAVTFAWSLTQGSASTLIVTVDTSQVQLPLANITSLLYVGSNLTPYNINNAPQGCDTVCAITHDPQFMQAENGSHYFFSDSYS</sequence>
<reference evidence="2 3" key="1">
    <citation type="submission" date="2017-04" db="EMBL/GenBank/DDBJ databases">
        <title>Novel microbial lineages endemic to geothermal iron-oxide mats fill important gaps in the evolutionary history of Archaea.</title>
        <authorList>
            <person name="Jay Z.J."/>
            <person name="Beam J.P."/>
            <person name="Dlakic M."/>
            <person name="Rusch D.B."/>
            <person name="Kozubal M.A."/>
            <person name="Inskeep W.P."/>
        </authorList>
    </citation>
    <scope>NUCLEOTIDE SEQUENCE [LARGE SCALE GENOMIC DNA]</scope>
    <source>
        <strain evidence="2">OSP_D</strain>
    </source>
</reference>